<dbReference type="Proteomes" id="UP000249842">
    <property type="component" value="Unassembled WGS sequence"/>
</dbReference>
<dbReference type="Pfam" id="PF01565">
    <property type="entry name" value="FAD_binding_4"/>
    <property type="match status" value="1"/>
</dbReference>
<name>A0A328B0D1_9CAUL</name>
<feature type="region of interest" description="Disordered" evidence="2">
    <location>
        <begin position="236"/>
        <end position="255"/>
    </location>
</feature>
<organism evidence="4 5">
    <name type="scientific">Phenylobacterium hankyongense</name>
    <dbReference type="NCBI Taxonomy" id="1813876"/>
    <lineage>
        <taxon>Bacteria</taxon>
        <taxon>Pseudomonadati</taxon>
        <taxon>Pseudomonadota</taxon>
        <taxon>Alphaproteobacteria</taxon>
        <taxon>Caulobacterales</taxon>
        <taxon>Caulobacteraceae</taxon>
        <taxon>Phenylobacterium</taxon>
    </lineage>
</organism>
<protein>
    <submittedName>
        <fullName evidence="4">FAD-binding oxidoreductase</fullName>
    </submittedName>
</protein>
<accession>A0A328B0D1</accession>
<evidence type="ECO:0000256" key="1">
    <source>
        <dbReference type="ARBA" id="ARBA00022827"/>
    </source>
</evidence>
<dbReference type="GO" id="GO:0071949">
    <property type="term" value="F:FAD binding"/>
    <property type="evidence" value="ECO:0007669"/>
    <property type="project" value="InterPro"/>
</dbReference>
<reference evidence="5" key="1">
    <citation type="submission" date="2018-05" db="EMBL/GenBank/DDBJ databases">
        <authorList>
            <person name="Li X."/>
        </authorList>
    </citation>
    <scope>NUCLEOTIDE SEQUENCE [LARGE SCALE GENOMIC DNA]</scope>
    <source>
        <strain evidence="5">HKS-05</strain>
    </source>
</reference>
<dbReference type="InterPro" id="IPR016169">
    <property type="entry name" value="FAD-bd_PCMH_sub2"/>
</dbReference>
<keyword evidence="5" id="KW-1185">Reference proteome</keyword>
<dbReference type="InterPro" id="IPR010031">
    <property type="entry name" value="FAD_lactone_oxidase-like"/>
</dbReference>
<dbReference type="RefSeq" id="WP_111458144.1">
    <property type="nucleotide sequence ID" value="NZ_QFYP01000001.1"/>
</dbReference>
<evidence type="ECO:0000259" key="3">
    <source>
        <dbReference type="PROSITE" id="PS51387"/>
    </source>
</evidence>
<dbReference type="SUPFAM" id="SSF56176">
    <property type="entry name" value="FAD-binding/transporter-associated domain-like"/>
    <property type="match status" value="1"/>
</dbReference>
<dbReference type="OrthoDB" id="143770at2"/>
<gene>
    <name evidence="4" type="ORF">DJ021_14055</name>
</gene>
<sequence length="443" mass="47193">MTGFQATSELSSWGRVVRARQDVVRPHWRDQLAAAVEEAGARPEGGLAVGLARSYGDSGLNSGGAVIAMSGLDRVHSFDPATGVVRADAGMSLDALIGLALPHGWFPAVVPGTRFVTLGGAIANDVHGKNHHDAGTFGRHVRRLALRRTDGSVRELTPDDPSGLFAATVGGLGLTGVIAWAELQLSRWAGAFLDSEDIAFRGLDAFFALSAESVRTHAYTAAWVDCTGRGRNLGRGIFSRANPSPDPRRTLHRPPRVSIPVDAPAALLNPLTLRAFNAGYFALKAARAGRRQAHYDSVFFPLDAIGAWNRLYGRAGFYQYQCVVPPASARDAVAELLAQIAASGEGSVLAVLKTFGALPSPGLLSFPMEGTTLALDFRNRGEPTLKLFDRFDAIVREAGGRLYPAKDGRIGAGMFQAGYPQLAAFAPHVDPGLTSNFWKRVKS</sequence>
<comment type="caution">
    <text evidence="4">The sequence shown here is derived from an EMBL/GenBank/DDBJ whole genome shotgun (WGS) entry which is preliminary data.</text>
</comment>
<keyword evidence="1" id="KW-0285">Flavoprotein</keyword>
<dbReference type="PROSITE" id="PS51387">
    <property type="entry name" value="FAD_PCMH"/>
    <property type="match status" value="1"/>
</dbReference>
<evidence type="ECO:0000313" key="4">
    <source>
        <dbReference type="EMBL" id="RAK60852.1"/>
    </source>
</evidence>
<evidence type="ECO:0000313" key="5">
    <source>
        <dbReference type="Proteomes" id="UP000249842"/>
    </source>
</evidence>
<dbReference type="InterPro" id="IPR016166">
    <property type="entry name" value="FAD-bd_PCMH"/>
</dbReference>
<proteinExistence type="predicted"/>
<feature type="domain" description="FAD-binding PCMH-type" evidence="3">
    <location>
        <begin position="16"/>
        <end position="188"/>
    </location>
</feature>
<dbReference type="PANTHER" id="PTHR43762">
    <property type="entry name" value="L-GULONOLACTONE OXIDASE"/>
    <property type="match status" value="1"/>
</dbReference>
<dbReference type="GO" id="GO:0016899">
    <property type="term" value="F:oxidoreductase activity, acting on the CH-OH group of donors, oxygen as acceptor"/>
    <property type="evidence" value="ECO:0007669"/>
    <property type="project" value="InterPro"/>
</dbReference>
<dbReference type="EMBL" id="QFYP01000001">
    <property type="protein sequence ID" value="RAK60852.1"/>
    <property type="molecule type" value="Genomic_DNA"/>
</dbReference>
<evidence type="ECO:0000256" key="2">
    <source>
        <dbReference type="SAM" id="MobiDB-lite"/>
    </source>
</evidence>
<keyword evidence="1" id="KW-0274">FAD</keyword>
<dbReference type="AlphaFoldDB" id="A0A328B0D1"/>
<dbReference type="InterPro" id="IPR036318">
    <property type="entry name" value="FAD-bd_PCMH-like_sf"/>
</dbReference>
<dbReference type="PANTHER" id="PTHR43762:SF1">
    <property type="entry name" value="D-ARABINONO-1,4-LACTONE OXIDASE"/>
    <property type="match status" value="1"/>
</dbReference>
<dbReference type="InterPro" id="IPR006094">
    <property type="entry name" value="Oxid_FAD_bind_N"/>
</dbReference>
<dbReference type="Gene3D" id="3.30.465.10">
    <property type="match status" value="1"/>
</dbReference>